<dbReference type="Proteomes" id="UP001057402">
    <property type="component" value="Chromosome 4"/>
</dbReference>
<proteinExistence type="predicted"/>
<sequence>MEMAIPQVNRELLKELEEMGFQETTAIEALRYVGNANLEAAIDWLISRGNELNIAWTTPGVLADIEIGSPGPDFITEEMNTKARELRDRAAKSTNGERILNLQRNKEKDRIQASKELAEVRRVAEEKERARYLTAKKAEKEEERRAREIILQKLENDKRERRRKPWSTMEESPVAWKSPVPAVNEKKHESILNCSPLIAHRPLT</sequence>
<protein>
    <submittedName>
        <fullName evidence="1">Uncharacterized protein</fullName>
    </submittedName>
</protein>
<name>A0ACB9R9U5_9MYRT</name>
<reference evidence="2" key="1">
    <citation type="journal article" date="2023" name="Front. Plant Sci.">
        <title>Chromosomal-level genome assembly of Melastoma candidum provides insights into trichome evolution.</title>
        <authorList>
            <person name="Zhong Y."/>
            <person name="Wu W."/>
            <person name="Sun C."/>
            <person name="Zou P."/>
            <person name="Liu Y."/>
            <person name="Dai S."/>
            <person name="Zhou R."/>
        </authorList>
    </citation>
    <scope>NUCLEOTIDE SEQUENCE [LARGE SCALE GENOMIC DNA]</scope>
</reference>
<comment type="caution">
    <text evidence="1">The sequence shown here is derived from an EMBL/GenBank/DDBJ whole genome shotgun (WGS) entry which is preliminary data.</text>
</comment>
<evidence type="ECO:0000313" key="2">
    <source>
        <dbReference type="Proteomes" id="UP001057402"/>
    </source>
</evidence>
<gene>
    <name evidence="1" type="ORF">MLD38_012405</name>
</gene>
<organism evidence="1 2">
    <name type="scientific">Melastoma candidum</name>
    <dbReference type="NCBI Taxonomy" id="119954"/>
    <lineage>
        <taxon>Eukaryota</taxon>
        <taxon>Viridiplantae</taxon>
        <taxon>Streptophyta</taxon>
        <taxon>Embryophyta</taxon>
        <taxon>Tracheophyta</taxon>
        <taxon>Spermatophyta</taxon>
        <taxon>Magnoliopsida</taxon>
        <taxon>eudicotyledons</taxon>
        <taxon>Gunneridae</taxon>
        <taxon>Pentapetalae</taxon>
        <taxon>rosids</taxon>
        <taxon>malvids</taxon>
        <taxon>Myrtales</taxon>
        <taxon>Melastomataceae</taxon>
        <taxon>Melastomatoideae</taxon>
        <taxon>Melastomateae</taxon>
        <taxon>Melastoma</taxon>
    </lineage>
</organism>
<dbReference type="EMBL" id="CM042883">
    <property type="protein sequence ID" value="KAI4374404.1"/>
    <property type="molecule type" value="Genomic_DNA"/>
</dbReference>
<evidence type="ECO:0000313" key="1">
    <source>
        <dbReference type="EMBL" id="KAI4374404.1"/>
    </source>
</evidence>
<keyword evidence="2" id="KW-1185">Reference proteome</keyword>
<accession>A0ACB9R9U5</accession>